<accession>A0A9J6RP62</accession>
<dbReference type="RefSeq" id="WP_258332250.1">
    <property type="nucleotide sequence ID" value="NZ_JAPTGG010000010.1"/>
</dbReference>
<name>A0A9J6RP62_9GAMM</name>
<evidence type="ECO:0000313" key="2">
    <source>
        <dbReference type="Proteomes" id="UP001069090"/>
    </source>
</evidence>
<dbReference type="PANTHER" id="PTHR41532">
    <property type="entry name" value="FIXS PROTEIN"/>
    <property type="match status" value="1"/>
</dbReference>
<dbReference type="AlphaFoldDB" id="A0A9J6RP62"/>
<comment type="caution">
    <text evidence="1">The sequence shown here is derived from an EMBL/GenBank/DDBJ whole genome shotgun (WGS) entry which is preliminary data.</text>
</comment>
<dbReference type="EMBL" id="JAPTGG010000010">
    <property type="protein sequence ID" value="MCZ0866097.1"/>
    <property type="molecule type" value="Genomic_DNA"/>
</dbReference>
<dbReference type="InterPro" id="IPR004714">
    <property type="entry name" value="Cyt_oxidase_maturation_cbb3"/>
</dbReference>
<dbReference type="PANTHER" id="PTHR41532:SF1">
    <property type="entry name" value="FIXS PROTEIN"/>
    <property type="match status" value="1"/>
</dbReference>
<proteinExistence type="predicted"/>
<gene>
    <name evidence="1" type="primary">ccoS</name>
    <name evidence="1" type="ORF">O0V09_12865</name>
</gene>
<evidence type="ECO:0000313" key="1">
    <source>
        <dbReference type="EMBL" id="MCZ0866097.1"/>
    </source>
</evidence>
<organism evidence="1 2">
    <name type="scientific">Dasania phycosphaerae</name>
    <dbReference type="NCBI Taxonomy" id="2950436"/>
    <lineage>
        <taxon>Bacteria</taxon>
        <taxon>Pseudomonadati</taxon>
        <taxon>Pseudomonadota</taxon>
        <taxon>Gammaproteobacteria</taxon>
        <taxon>Cellvibrionales</taxon>
        <taxon>Spongiibacteraceae</taxon>
        <taxon>Dasania</taxon>
    </lineage>
</organism>
<protein>
    <submittedName>
        <fullName evidence="1">Cbb3-type cytochrome oxidase assembly protein CcoS</fullName>
    </submittedName>
</protein>
<reference evidence="1 2" key="1">
    <citation type="submission" date="2022-12" db="EMBL/GenBank/DDBJ databases">
        <title>Dasania phycosphaerae sp. nov., isolated from particulate material of the south coast of Korea.</title>
        <authorList>
            <person name="Jiang Y."/>
        </authorList>
    </citation>
    <scope>NUCLEOTIDE SEQUENCE [LARGE SCALE GENOMIC DNA]</scope>
    <source>
        <strain evidence="1 2">GY-19</strain>
    </source>
</reference>
<dbReference type="Pfam" id="PF03597">
    <property type="entry name" value="FixS"/>
    <property type="match status" value="1"/>
</dbReference>
<dbReference type="NCBIfam" id="TIGR00847">
    <property type="entry name" value="ccoS"/>
    <property type="match status" value="1"/>
</dbReference>
<sequence>MDIIYLLIPIALLFTALAVKLFFWAVDSKQFDDLDSAGQQILFNDDAKKTDRSETEKSNHE</sequence>
<dbReference type="Proteomes" id="UP001069090">
    <property type="component" value="Unassembled WGS sequence"/>
</dbReference>
<keyword evidence="2" id="KW-1185">Reference proteome</keyword>